<protein>
    <submittedName>
        <fullName evidence="1">CRISPR-associated protein, Csh1 family</fullName>
    </submittedName>
</protein>
<dbReference type="EMBL" id="OBEN01000008">
    <property type="protein sequence ID" value="SNZ15592.1"/>
    <property type="molecule type" value="Genomic_DNA"/>
</dbReference>
<dbReference type="RefSeq" id="WP_096602791.1">
    <property type="nucleotide sequence ID" value="NZ_OBEN01000008.1"/>
</dbReference>
<dbReference type="Proteomes" id="UP000218627">
    <property type="component" value="Unassembled WGS sequence"/>
</dbReference>
<accession>A0A285P1I2</accession>
<reference evidence="2" key="1">
    <citation type="submission" date="2017-09" db="EMBL/GenBank/DDBJ databases">
        <authorList>
            <person name="Varghese N."/>
            <person name="Submissions S."/>
        </authorList>
    </citation>
    <scope>NUCLEOTIDE SEQUENCE [LARGE SCALE GENOMIC DNA]</scope>
    <source>
        <strain evidence="2">DSM 2913</strain>
    </source>
</reference>
<evidence type="ECO:0000313" key="2">
    <source>
        <dbReference type="Proteomes" id="UP000218627"/>
    </source>
</evidence>
<dbReference type="NCBIfam" id="TIGR02591">
    <property type="entry name" value="cas_Csh1"/>
    <property type="match status" value="1"/>
</dbReference>
<dbReference type="NCBIfam" id="TIGR02556">
    <property type="entry name" value="cas_TM1802"/>
    <property type="match status" value="1"/>
</dbReference>
<gene>
    <name evidence="1" type="ORF">SAMN06265353_1409</name>
</gene>
<dbReference type="AlphaFoldDB" id="A0A285P1I2"/>
<keyword evidence="2" id="KW-1185">Reference proteome</keyword>
<name>A0A285P1I2_9AQUI</name>
<sequence length="581" mass="67829">MLKALRDIGELIRDIRELYGFYYYVKAEKVLILEFDKDGNFIKVDLEEFSKDKRFLYMYKRAKGKNPPNLSPTLLLNRSQIDKSIGNLEKILKYYENVKGIPKLKLDKDKILNEIKNLKLSSKENILLTIKIDGKYIGKIKAFRKTLGDLISQEGKDSKGIGVCCVCLQEKEVSGDISPFKFYTIDKPGYITGGFQEKIAYKNFPLCYDCKKCIEVGYHKIEEDLKFKIGKVLDYYLIPEFILGREKIKQETLDILFNSEHRNIMLSKKEHTSLMDDEKEILDLITQEKDVITLNFLFLKDIPGTSKQEILLHVQDVYPSRLKELFDAKKKVEKFFSSENDKYSFTYGTIHEFFSKSDPSKKKEDLRKYFLEIIDKTFRGVRIEERFIIPFLLQSIRRSILNGEDYRNTIKNAFAVFLFIKLSTKEVSMEEKQVNSLEEFLDSLPSLDTSLKKGLFVLGVLTESISQIQAKERGNKPFLKKLKDLKMDQIDVMELFSEIKYKLETYQKFYGYNKTLFVMASEYLAKASTPWKLSTQEINFYFALGTGMFYKIRQFIYNNKEEVSDGEQTGSEQASTDEEQA</sequence>
<dbReference type="InterPro" id="IPR013420">
    <property type="entry name" value="CRISPR-assoc_prot_Cas8b/Csh1_C"/>
</dbReference>
<dbReference type="Pfam" id="PF09484">
    <property type="entry name" value="Cas_TM1802"/>
    <property type="match status" value="1"/>
</dbReference>
<dbReference type="InterPro" id="IPR013389">
    <property type="entry name" value="CRISPR-assoc_prot_Cas8b"/>
</dbReference>
<organism evidence="1 2">
    <name type="scientific">Hydrogenobacter hydrogenophilus</name>
    <dbReference type="NCBI Taxonomy" id="35835"/>
    <lineage>
        <taxon>Bacteria</taxon>
        <taxon>Pseudomonadati</taxon>
        <taxon>Aquificota</taxon>
        <taxon>Aquificia</taxon>
        <taxon>Aquificales</taxon>
        <taxon>Aquificaceae</taxon>
        <taxon>Hydrogenobacter</taxon>
    </lineage>
</organism>
<dbReference type="OrthoDB" id="5422815at2"/>
<proteinExistence type="predicted"/>
<evidence type="ECO:0000313" key="1">
    <source>
        <dbReference type="EMBL" id="SNZ15592.1"/>
    </source>
</evidence>